<evidence type="ECO:0000256" key="1">
    <source>
        <dbReference type="SAM" id="MobiDB-lite"/>
    </source>
</evidence>
<feature type="compositionally biased region" description="Basic and acidic residues" evidence="1">
    <location>
        <begin position="10"/>
        <end position="20"/>
    </location>
</feature>
<feature type="region of interest" description="Disordered" evidence="1">
    <location>
        <begin position="27"/>
        <end position="69"/>
    </location>
</feature>
<gene>
    <name evidence="2" type="ORF">OVN521_LOCUS48355</name>
</gene>
<dbReference type="EMBL" id="CAJOBG010100198">
    <property type="protein sequence ID" value="CAF4699779.1"/>
    <property type="molecule type" value="Genomic_DNA"/>
</dbReference>
<evidence type="ECO:0000313" key="3">
    <source>
        <dbReference type="Proteomes" id="UP000663866"/>
    </source>
</evidence>
<feature type="non-terminal residue" evidence="2">
    <location>
        <position position="69"/>
    </location>
</feature>
<feature type="compositionally biased region" description="Acidic residues" evidence="1">
    <location>
        <begin position="56"/>
        <end position="69"/>
    </location>
</feature>
<protein>
    <submittedName>
        <fullName evidence="2">Uncharacterized protein</fullName>
    </submittedName>
</protein>
<dbReference type="AlphaFoldDB" id="A0A821ICW2"/>
<proteinExistence type="predicted"/>
<feature type="region of interest" description="Disordered" evidence="1">
    <location>
        <begin position="1"/>
        <end position="20"/>
    </location>
</feature>
<reference evidence="2" key="1">
    <citation type="submission" date="2021-02" db="EMBL/GenBank/DDBJ databases">
        <authorList>
            <person name="Nowell W R."/>
        </authorList>
    </citation>
    <scope>NUCLEOTIDE SEQUENCE</scope>
</reference>
<sequence>MSYAFYDNMSTKEKDKIAEGTELKELSEEYERKQKQQHQGQDNIKMTPKRRRHEDNENEIIEMDQDSFQ</sequence>
<name>A0A821ICW2_9BILA</name>
<comment type="caution">
    <text evidence="2">The sequence shown here is derived from an EMBL/GenBank/DDBJ whole genome shotgun (WGS) entry which is preliminary data.</text>
</comment>
<accession>A0A821ICW2</accession>
<organism evidence="2 3">
    <name type="scientific">Rotaria magnacalcarata</name>
    <dbReference type="NCBI Taxonomy" id="392030"/>
    <lineage>
        <taxon>Eukaryota</taxon>
        <taxon>Metazoa</taxon>
        <taxon>Spiralia</taxon>
        <taxon>Gnathifera</taxon>
        <taxon>Rotifera</taxon>
        <taxon>Eurotatoria</taxon>
        <taxon>Bdelloidea</taxon>
        <taxon>Philodinida</taxon>
        <taxon>Philodinidae</taxon>
        <taxon>Rotaria</taxon>
    </lineage>
</organism>
<keyword evidence="3" id="KW-1185">Reference proteome</keyword>
<evidence type="ECO:0000313" key="2">
    <source>
        <dbReference type="EMBL" id="CAF4699779.1"/>
    </source>
</evidence>
<dbReference type="Proteomes" id="UP000663866">
    <property type="component" value="Unassembled WGS sequence"/>
</dbReference>